<evidence type="ECO:0000256" key="8">
    <source>
        <dbReference type="ARBA" id="ARBA00029447"/>
    </source>
</evidence>
<dbReference type="EMBL" id="CP020953">
    <property type="protein sequence ID" value="AWI04158.1"/>
    <property type="molecule type" value="Genomic_DNA"/>
</dbReference>
<evidence type="ECO:0000259" key="12">
    <source>
        <dbReference type="PROSITE" id="PS50885"/>
    </source>
</evidence>
<dbReference type="Gene3D" id="3.30.450.20">
    <property type="entry name" value="PAS domain"/>
    <property type="match status" value="1"/>
</dbReference>
<evidence type="ECO:0000256" key="6">
    <source>
        <dbReference type="ARBA" id="ARBA00023136"/>
    </source>
</evidence>
<dbReference type="Pfam" id="PF02743">
    <property type="entry name" value="dCache_1"/>
    <property type="match status" value="1"/>
</dbReference>
<keyword evidence="6 10" id="KW-0472">Membrane</keyword>
<dbReference type="InterPro" id="IPR033479">
    <property type="entry name" value="dCache_1"/>
</dbReference>
<protein>
    <recommendedName>
        <fullName evidence="15">Methyl-accepting chemotaxis protein</fullName>
    </recommendedName>
</protein>
<dbReference type="OrthoDB" id="9760371at2"/>
<dbReference type="InterPro" id="IPR004089">
    <property type="entry name" value="MCPsignal_dom"/>
</dbReference>
<feature type="transmembrane region" description="Helical" evidence="10">
    <location>
        <begin position="297"/>
        <end position="319"/>
    </location>
</feature>
<keyword evidence="2" id="KW-1003">Cell membrane</keyword>
<dbReference type="Gene3D" id="6.10.340.10">
    <property type="match status" value="1"/>
</dbReference>
<dbReference type="GO" id="GO:0005886">
    <property type="term" value="C:plasma membrane"/>
    <property type="evidence" value="ECO:0007669"/>
    <property type="project" value="UniProtKB-SubCell"/>
</dbReference>
<dbReference type="Pfam" id="PF00672">
    <property type="entry name" value="HAMP"/>
    <property type="match status" value="1"/>
</dbReference>
<dbReference type="SMART" id="SM00283">
    <property type="entry name" value="MA"/>
    <property type="match status" value="1"/>
</dbReference>
<dbReference type="SUPFAM" id="SSF103190">
    <property type="entry name" value="Sensory domain-like"/>
    <property type="match status" value="1"/>
</dbReference>
<sequence length="680" mass="74976">MMKRGMLMTIQKKLPLFLAILVTISLIVTSLFVYFFTSKMLKNEALNKVSINCNLGTDDINSLIISEKKEVELLSQQKDIVDISKIRKSNSDDSFFSTYINHKSFTILKNRASTLKDHEHLFVLDLNGEIFADSNTSSLKLDLKSRKYFQDALKGKASISDTIISKANGKSIIVFVYPVKDDFGNVIAVMANSVYTDYFTNKLKNIKIGNTGYAYLVDKSGLMLSHPLKEKINKKIENSKILQVVSRINKGETIKLDTGCYNINGITEIMSYNVVPEVDWVFAVTQSATEANSAANLLLKIILAATAVSAIISIFLGYVASKKITLPINELMGLMDKAANGDITVISHFHSKDELGNLSANFNKMISNIKSLIIDIDEAILIVMNGAELLTKASKENVESISQVSFEIENIAKGANYQAKETDCTYNLFEKFGELIDTASIMNLKINEYSSSIKESNSNGKAIVKDLQEKNNAQSKLSNNLTYAIENLDKKSLNIKDITHTISDIAEQTNLLSLNAAIEAAKSGKQGNGFAVVADEIKKLANQSKSAAEEISLIIGEIQNKMHYSVNTAKSVELAIDKQTIAVSNTEKAFDTISEKICNIASKIDESSKLFSELKNNKNVMLNSVQNISSICEKTAASSEEVSASTEQQTASMESISVESENLKNQIIKLKEASKLFKIR</sequence>
<keyword evidence="3" id="KW-0145">Chemotaxis</keyword>
<proteinExistence type="inferred from homology"/>
<keyword evidence="14" id="KW-1185">Reference proteome</keyword>
<dbReference type="KEGG" id="cdrk:B9W14_06490"/>
<dbReference type="Gene3D" id="1.10.287.950">
    <property type="entry name" value="Methyl-accepting chemotaxis protein"/>
    <property type="match status" value="1"/>
</dbReference>
<comment type="similarity">
    <text evidence="8">Belongs to the methyl-accepting chemotaxis (MCP) protein family.</text>
</comment>
<evidence type="ECO:0008006" key="15">
    <source>
        <dbReference type="Google" id="ProtNLM"/>
    </source>
</evidence>
<keyword evidence="7 9" id="KW-0807">Transducer</keyword>
<evidence type="ECO:0000259" key="11">
    <source>
        <dbReference type="PROSITE" id="PS50111"/>
    </source>
</evidence>
<comment type="subcellular location">
    <subcellularLocation>
        <location evidence="1">Cell membrane</location>
        <topology evidence="1">Multi-pass membrane protein</topology>
    </subcellularLocation>
</comment>
<dbReference type="PROSITE" id="PS50885">
    <property type="entry name" value="HAMP"/>
    <property type="match status" value="1"/>
</dbReference>
<evidence type="ECO:0000256" key="4">
    <source>
        <dbReference type="ARBA" id="ARBA00022692"/>
    </source>
</evidence>
<evidence type="ECO:0000256" key="5">
    <source>
        <dbReference type="ARBA" id="ARBA00022989"/>
    </source>
</evidence>
<dbReference type="CDD" id="cd06225">
    <property type="entry name" value="HAMP"/>
    <property type="match status" value="1"/>
</dbReference>
<dbReference type="GO" id="GO:0007165">
    <property type="term" value="P:signal transduction"/>
    <property type="evidence" value="ECO:0007669"/>
    <property type="project" value="UniProtKB-KW"/>
</dbReference>
<dbReference type="GO" id="GO:0006935">
    <property type="term" value="P:chemotaxis"/>
    <property type="evidence" value="ECO:0007669"/>
    <property type="project" value="UniProtKB-KW"/>
</dbReference>
<evidence type="ECO:0000256" key="1">
    <source>
        <dbReference type="ARBA" id="ARBA00004651"/>
    </source>
</evidence>
<dbReference type="CDD" id="cd12912">
    <property type="entry name" value="PDC2_MCP_like"/>
    <property type="match status" value="1"/>
</dbReference>
<dbReference type="AlphaFoldDB" id="A0A2U8DNK6"/>
<keyword evidence="4 10" id="KW-0812">Transmembrane</keyword>
<organism evidence="13 14">
    <name type="scientific">Clostridium drakei</name>
    <dbReference type="NCBI Taxonomy" id="332101"/>
    <lineage>
        <taxon>Bacteria</taxon>
        <taxon>Bacillati</taxon>
        <taxon>Bacillota</taxon>
        <taxon>Clostridia</taxon>
        <taxon>Eubacteriales</taxon>
        <taxon>Clostridiaceae</taxon>
        <taxon>Clostridium</taxon>
    </lineage>
</organism>
<dbReference type="InterPro" id="IPR003660">
    <property type="entry name" value="HAMP_dom"/>
</dbReference>
<evidence type="ECO:0000313" key="14">
    <source>
        <dbReference type="Proteomes" id="UP000244910"/>
    </source>
</evidence>
<feature type="transmembrane region" description="Helical" evidence="10">
    <location>
        <begin position="16"/>
        <end position="36"/>
    </location>
</feature>
<dbReference type="PANTHER" id="PTHR32089:SF114">
    <property type="entry name" value="METHYL-ACCEPTING CHEMOTAXIS PROTEIN MCPB"/>
    <property type="match status" value="1"/>
</dbReference>
<evidence type="ECO:0000256" key="10">
    <source>
        <dbReference type="SAM" id="Phobius"/>
    </source>
</evidence>
<accession>A0A2U8DNK6</accession>
<gene>
    <name evidence="13" type="ORF">B9W14_06490</name>
</gene>
<dbReference type="CDD" id="cd12914">
    <property type="entry name" value="PDC1_DGC_like"/>
    <property type="match status" value="1"/>
</dbReference>
<evidence type="ECO:0000256" key="2">
    <source>
        <dbReference type="ARBA" id="ARBA00022475"/>
    </source>
</evidence>
<dbReference type="InterPro" id="IPR029151">
    <property type="entry name" value="Sensor-like_sf"/>
</dbReference>
<evidence type="ECO:0000256" key="3">
    <source>
        <dbReference type="ARBA" id="ARBA00022500"/>
    </source>
</evidence>
<dbReference type="SMART" id="SM00304">
    <property type="entry name" value="HAMP"/>
    <property type="match status" value="1"/>
</dbReference>
<name>A0A2U8DNK6_9CLOT</name>
<dbReference type="Proteomes" id="UP000244910">
    <property type="component" value="Chromosome"/>
</dbReference>
<keyword evidence="5 10" id="KW-1133">Transmembrane helix</keyword>
<evidence type="ECO:0000256" key="9">
    <source>
        <dbReference type="PROSITE-ProRule" id="PRU00284"/>
    </source>
</evidence>
<reference evidence="14" key="1">
    <citation type="submission" date="2017-04" db="EMBL/GenBank/DDBJ databases">
        <authorList>
            <person name="Song Y."/>
            <person name="Cho B.-K."/>
        </authorList>
    </citation>
    <scope>NUCLEOTIDE SEQUENCE [LARGE SCALE GENOMIC DNA]</scope>
    <source>
        <strain evidence="14">SL1</strain>
    </source>
</reference>
<dbReference type="SUPFAM" id="SSF58104">
    <property type="entry name" value="Methyl-accepting chemotaxis protein (MCP) signaling domain"/>
    <property type="match status" value="1"/>
</dbReference>
<dbReference type="PANTHER" id="PTHR32089">
    <property type="entry name" value="METHYL-ACCEPTING CHEMOTAXIS PROTEIN MCPB"/>
    <property type="match status" value="1"/>
</dbReference>
<dbReference type="PROSITE" id="PS50111">
    <property type="entry name" value="CHEMOTAXIS_TRANSDUC_2"/>
    <property type="match status" value="1"/>
</dbReference>
<evidence type="ECO:0000313" key="13">
    <source>
        <dbReference type="EMBL" id="AWI04158.1"/>
    </source>
</evidence>
<feature type="domain" description="HAMP" evidence="12">
    <location>
        <begin position="322"/>
        <end position="374"/>
    </location>
</feature>
<dbReference type="Pfam" id="PF00015">
    <property type="entry name" value="MCPsignal"/>
    <property type="match status" value="1"/>
</dbReference>
<feature type="domain" description="Methyl-accepting transducer" evidence="11">
    <location>
        <begin position="393"/>
        <end position="650"/>
    </location>
</feature>
<evidence type="ECO:0000256" key="7">
    <source>
        <dbReference type="ARBA" id="ARBA00023224"/>
    </source>
</evidence>